<reference evidence="2" key="1">
    <citation type="journal article" date="2019" name="Int. J. Syst. Evol. Microbiol.">
        <title>The Global Catalogue of Microorganisms (GCM) 10K type strain sequencing project: providing services to taxonomists for standard genome sequencing and annotation.</title>
        <authorList>
            <consortium name="The Broad Institute Genomics Platform"/>
            <consortium name="The Broad Institute Genome Sequencing Center for Infectious Disease"/>
            <person name="Wu L."/>
            <person name="Ma J."/>
        </authorList>
    </citation>
    <scope>NUCLEOTIDE SEQUENCE [LARGE SCALE GENOMIC DNA]</scope>
    <source>
        <strain evidence="2">JCM 3369</strain>
    </source>
</reference>
<protein>
    <recommendedName>
        <fullName evidence="3">EcsC family protein</fullName>
    </recommendedName>
</protein>
<keyword evidence="2" id="KW-1185">Reference proteome</keyword>
<dbReference type="RefSeq" id="WP_122824756.1">
    <property type="nucleotide sequence ID" value="NZ_CP033325.1"/>
</dbReference>
<dbReference type="EMBL" id="JBHSGF010000002">
    <property type="protein sequence ID" value="MFC4554215.1"/>
    <property type="molecule type" value="Genomic_DNA"/>
</dbReference>
<evidence type="ECO:0000313" key="2">
    <source>
        <dbReference type="Proteomes" id="UP001595955"/>
    </source>
</evidence>
<proteinExistence type="predicted"/>
<gene>
    <name evidence="1" type="ORF">ACFO3F_03050</name>
</gene>
<comment type="caution">
    <text evidence="1">The sequence shown here is derived from an EMBL/GenBank/DDBJ whole genome shotgun (WGS) entry which is preliminary data.</text>
</comment>
<dbReference type="Proteomes" id="UP001595955">
    <property type="component" value="Unassembled WGS sequence"/>
</dbReference>
<evidence type="ECO:0008006" key="3">
    <source>
        <dbReference type="Google" id="ProtNLM"/>
    </source>
</evidence>
<sequence>MAPTTELDLPDATTETETEHSRLDALLDAAVTWPSGRVTKKVAEMRRKAPRATPEEIISRLEQEYVRSIKRTSGAVGAVAAVPAIGTGVAAVLTAANLAGFLGRTSTFVMAVAEVHGIHVEDVARRRTLLLTTLLGDEGVEALSGQVGLSTLGWARTALTRLPLGTVRGVNRGLTSRLARRAARRGGLFAVGRLAPFGVGAVIGWAGGKVLARNVVAAAEEAFGRPPLTFADAGDAITAG</sequence>
<accession>A0ABV9D663</accession>
<name>A0ABV9D663_9MICO</name>
<organism evidence="1 2">
    <name type="scientific">Georgenia faecalis</name>
    <dbReference type="NCBI Taxonomy" id="2483799"/>
    <lineage>
        <taxon>Bacteria</taxon>
        <taxon>Bacillati</taxon>
        <taxon>Actinomycetota</taxon>
        <taxon>Actinomycetes</taxon>
        <taxon>Micrococcales</taxon>
        <taxon>Bogoriellaceae</taxon>
        <taxon>Georgenia</taxon>
    </lineage>
</organism>
<evidence type="ECO:0000313" key="1">
    <source>
        <dbReference type="EMBL" id="MFC4554215.1"/>
    </source>
</evidence>